<gene>
    <name evidence="1" type="ORF">APZ42_005062</name>
</gene>
<evidence type="ECO:0000313" key="2">
    <source>
        <dbReference type="Proteomes" id="UP000076858"/>
    </source>
</evidence>
<protein>
    <recommendedName>
        <fullName evidence="3">MULE transposase domain-containing protein</fullName>
    </recommendedName>
</protein>
<dbReference type="Proteomes" id="UP000076858">
    <property type="component" value="Unassembled WGS sequence"/>
</dbReference>
<proteinExistence type="predicted"/>
<dbReference type="EMBL" id="LRGB01014479">
    <property type="protein sequence ID" value="KZR99177.1"/>
    <property type="molecule type" value="Genomic_DNA"/>
</dbReference>
<name>A0A164GP16_9CRUS</name>
<dbReference type="AlphaFoldDB" id="A0A164GP16"/>
<accession>A0A164GP16</accession>
<reference evidence="1 2" key="1">
    <citation type="submission" date="2016-03" db="EMBL/GenBank/DDBJ databases">
        <title>EvidentialGene: Evidence-directed Construction of Genes on Genomes.</title>
        <authorList>
            <person name="Gilbert D.G."/>
            <person name="Choi J.-H."/>
            <person name="Mockaitis K."/>
            <person name="Colbourne J."/>
            <person name="Pfrender M."/>
        </authorList>
    </citation>
    <scope>NUCLEOTIDE SEQUENCE [LARGE SCALE GENOMIC DNA]</scope>
    <source>
        <strain evidence="1 2">Xinb3</strain>
        <tissue evidence="1">Complete organism</tissue>
    </source>
</reference>
<sequence length="100" mass="11704">MCLSYDTTFEMGDFYVSVLTYRRTEFEEMPVVPLMFMLHMDRLQSIHEFFFSRVAELIPQISESSKVIIVTDAEKVLQMLFSEPGPTFQCSTVVFMRGRI</sequence>
<dbReference type="STRING" id="35525.A0A164GP16"/>
<evidence type="ECO:0008006" key="3">
    <source>
        <dbReference type="Google" id="ProtNLM"/>
    </source>
</evidence>
<comment type="caution">
    <text evidence="1">The sequence shown here is derived from an EMBL/GenBank/DDBJ whole genome shotgun (WGS) entry which is preliminary data.</text>
</comment>
<keyword evidence="2" id="KW-1185">Reference proteome</keyword>
<evidence type="ECO:0000313" key="1">
    <source>
        <dbReference type="EMBL" id="KZR99177.1"/>
    </source>
</evidence>
<organism evidence="1 2">
    <name type="scientific">Daphnia magna</name>
    <dbReference type="NCBI Taxonomy" id="35525"/>
    <lineage>
        <taxon>Eukaryota</taxon>
        <taxon>Metazoa</taxon>
        <taxon>Ecdysozoa</taxon>
        <taxon>Arthropoda</taxon>
        <taxon>Crustacea</taxon>
        <taxon>Branchiopoda</taxon>
        <taxon>Diplostraca</taxon>
        <taxon>Cladocera</taxon>
        <taxon>Anomopoda</taxon>
        <taxon>Daphniidae</taxon>
        <taxon>Daphnia</taxon>
    </lineage>
</organism>